<feature type="region of interest" description="Disordered" evidence="2">
    <location>
        <begin position="162"/>
        <end position="189"/>
    </location>
</feature>
<sequence length="509" mass="55258">MSPRYSYSHLSDILKLYPDDEPHCVGHAPSQKRRCLAPTNARSRNEARRLIDQGTSMIQAGQCIDSLLYDLAPLVLCTRWHQGQACNLANSWISQVSGYMTGQNTTRQSSLLYNSWQSTQTYTPWQPQLQFPPQLQSPLQPQPPPAYVDTNATGRISELTRKVQAAEKEVKRARKREERAKREAERIRQDTQSLVRRSVAMGFARGQEEAGRNASGVHAAAMTGQVHELRRGDLVSPRREGTRGRGVDITPRIGTTTTINGDSQTNATNNQQSQRAANAASVSDASNNRSGPSTPTSTEQRAVNATSVSNSADTYRASNTSATSLSTEQPTVSSNSVSSTVDTNTTSAPATPSPTTDRRAVNPNSSTTSTTSPSSTSNSSNTEVSTPNPTTPSTPQDTPSQPEPALIIQTQPTLTPAPSLTPPPTPPPTITTHGITRQPIDGECCICILPLLEDPNPNHNHNTNTNTNNLVWCQKQCGVNIHSSCMNDWLASSLGRNLDPTCPICRTRW</sequence>
<dbReference type="InterPro" id="IPR013083">
    <property type="entry name" value="Znf_RING/FYVE/PHD"/>
</dbReference>
<feature type="compositionally biased region" description="Pro residues" evidence="2">
    <location>
        <begin position="419"/>
        <end position="429"/>
    </location>
</feature>
<dbReference type="PROSITE" id="PS50089">
    <property type="entry name" value="ZF_RING_2"/>
    <property type="match status" value="1"/>
</dbReference>
<dbReference type="PANTHER" id="PTHR21540">
    <property type="entry name" value="RING FINGER AND SWIM DOMAIN-CONTAINING PROTEIN 2"/>
    <property type="match status" value="1"/>
</dbReference>
<feature type="region of interest" description="Disordered" evidence="2">
    <location>
        <begin position="230"/>
        <end position="436"/>
    </location>
</feature>
<dbReference type="SUPFAM" id="SSF57850">
    <property type="entry name" value="RING/U-box"/>
    <property type="match status" value="1"/>
</dbReference>
<dbReference type="InterPro" id="IPR001841">
    <property type="entry name" value="Znf_RING"/>
</dbReference>
<evidence type="ECO:0000256" key="2">
    <source>
        <dbReference type="SAM" id="MobiDB-lite"/>
    </source>
</evidence>
<feature type="domain" description="RING-type" evidence="3">
    <location>
        <begin position="444"/>
        <end position="506"/>
    </location>
</feature>
<dbReference type="InterPro" id="IPR039903">
    <property type="entry name" value="Zswim2"/>
</dbReference>
<dbReference type="GO" id="GO:0061630">
    <property type="term" value="F:ubiquitin protein ligase activity"/>
    <property type="evidence" value="ECO:0007669"/>
    <property type="project" value="InterPro"/>
</dbReference>
<feature type="compositionally biased region" description="Low complexity" evidence="2">
    <location>
        <begin position="263"/>
        <end position="288"/>
    </location>
</feature>
<dbReference type="OrthoDB" id="8062037at2759"/>
<evidence type="ECO:0000256" key="1">
    <source>
        <dbReference type="PROSITE-ProRule" id="PRU00175"/>
    </source>
</evidence>
<feature type="compositionally biased region" description="Polar residues" evidence="2">
    <location>
        <begin position="253"/>
        <end position="262"/>
    </location>
</feature>
<dbReference type="Proteomes" id="UP000246702">
    <property type="component" value="Unassembled WGS sequence"/>
</dbReference>
<dbReference type="GO" id="GO:0008270">
    <property type="term" value="F:zinc ion binding"/>
    <property type="evidence" value="ECO:0007669"/>
    <property type="project" value="UniProtKB-KW"/>
</dbReference>
<keyword evidence="1" id="KW-0863">Zinc-finger</keyword>
<dbReference type="GeneID" id="37115278"/>
<accession>A0A317XC59</accession>
<keyword evidence="1" id="KW-0479">Metal-binding</keyword>
<feature type="compositionally biased region" description="Polar residues" evidence="2">
    <location>
        <begin position="289"/>
        <end position="330"/>
    </location>
</feature>
<evidence type="ECO:0000259" key="3">
    <source>
        <dbReference type="PROSITE" id="PS50089"/>
    </source>
</evidence>
<dbReference type="RefSeq" id="XP_025470881.1">
    <property type="nucleotide sequence ID" value="XM_025613135.1"/>
</dbReference>
<dbReference type="Gene3D" id="3.30.40.10">
    <property type="entry name" value="Zinc/RING finger domain, C3HC4 (zinc finger)"/>
    <property type="match status" value="1"/>
</dbReference>
<feature type="compositionally biased region" description="Basic and acidic residues" evidence="2">
    <location>
        <begin position="230"/>
        <end position="246"/>
    </location>
</feature>
<feature type="compositionally biased region" description="Low complexity" evidence="2">
    <location>
        <begin position="331"/>
        <end position="418"/>
    </location>
</feature>
<dbReference type="PANTHER" id="PTHR21540:SF0">
    <property type="entry name" value="PHD FAMILY PROTEIN"/>
    <property type="match status" value="1"/>
</dbReference>
<dbReference type="EMBL" id="MSFK01000005">
    <property type="protein sequence ID" value="PWY94120.1"/>
    <property type="molecule type" value="Genomic_DNA"/>
</dbReference>
<comment type="caution">
    <text evidence="4">The sequence shown here is derived from an EMBL/GenBank/DDBJ whole genome shotgun (WGS) entry which is preliminary data.</text>
</comment>
<evidence type="ECO:0000313" key="4">
    <source>
        <dbReference type="EMBL" id="PWY94120.1"/>
    </source>
</evidence>
<protein>
    <recommendedName>
        <fullName evidence="3">RING-type domain-containing protein</fullName>
    </recommendedName>
</protein>
<keyword evidence="5" id="KW-1185">Reference proteome</keyword>
<dbReference type="AlphaFoldDB" id="A0A317XC59"/>
<name>A0A317XC59_9EURO</name>
<gene>
    <name evidence="4" type="ORF">BO94DRAFT_543373</name>
</gene>
<reference evidence="4 5" key="1">
    <citation type="submission" date="2016-12" db="EMBL/GenBank/DDBJ databases">
        <title>The genomes of Aspergillus section Nigri reveals drivers in fungal speciation.</title>
        <authorList>
            <consortium name="DOE Joint Genome Institute"/>
            <person name="Vesth T.C."/>
            <person name="Nybo J."/>
            <person name="Theobald S."/>
            <person name="Brandl J."/>
            <person name="Frisvad J.C."/>
            <person name="Nielsen K.F."/>
            <person name="Lyhne E.K."/>
            <person name="Kogle M.E."/>
            <person name="Kuo A."/>
            <person name="Riley R."/>
            <person name="Clum A."/>
            <person name="Nolan M."/>
            <person name="Lipzen A."/>
            <person name="Salamov A."/>
            <person name="Henrissat B."/>
            <person name="Wiebenga A."/>
            <person name="De Vries R.P."/>
            <person name="Grigoriev I.V."/>
            <person name="Mortensen U.H."/>
            <person name="Andersen M.R."/>
            <person name="Baker S.E."/>
        </authorList>
    </citation>
    <scope>NUCLEOTIDE SEQUENCE [LARGE SCALE GENOMIC DNA]</scope>
    <source>
        <strain evidence="4 5">CBS 115572</strain>
    </source>
</reference>
<keyword evidence="1" id="KW-0862">Zinc</keyword>
<proteinExistence type="predicted"/>
<evidence type="ECO:0000313" key="5">
    <source>
        <dbReference type="Proteomes" id="UP000246702"/>
    </source>
</evidence>
<organism evidence="4 5">
    <name type="scientific">Aspergillus sclerotioniger CBS 115572</name>
    <dbReference type="NCBI Taxonomy" id="1450535"/>
    <lineage>
        <taxon>Eukaryota</taxon>
        <taxon>Fungi</taxon>
        <taxon>Dikarya</taxon>
        <taxon>Ascomycota</taxon>
        <taxon>Pezizomycotina</taxon>
        <taxon>Eurotiomycetes</taxon>
        <taxon>Eurotiomycetidae</taxon>
        <taxon>Eurotiales</taxon>
        <taxon>Aspergillaceae</taxon>
        <taxon>Aspergillus</taxon>
        <taxon>Aspergillus subgen. Circumdati</taxon>
    </lineage>
</organism>